<feature type="domain" description="Zinc-ribbon 15" evidence="1">
    <location>
        <begin position="19"/>
        <end position="67"/>
    </location>
</feature>
<protein>
    <submittedName>
        <fullName evidence="2">Zinc-ribbon family protein</fullName>
    </submittedName>
</protein>
<dbReference type="Pfam" id="PF17032">
    <property type="entry name" value="Zn_ribbon_15"/>
    <property type="match status" value="1"/>
</dbReference>
<dbReference type="InterPro" id="IPR031493">
    <property type="entry name" value="Zinc_ribbon_15"/>
</dbReference>
<keyword evidence="3" id="KW-1185">Reference proteome</keyword>
<accession>A0A1G7QC48</accession>
<dbReference type="AlphaFoldDB" id="A0A1G7QC48"/>
<gene>
    <name evidence="2" type="ORF">SAMN05216553_104378</name>
</gene>
<evidence type="ECO:0000313" key="2">
    <source>
        <dbReference type="EMBL" id="SDF96015.1"/>
    </source>
</evidence>
<sequence length="75" mass="8802">MVIFGWRTTIEQLRMLRLVCGNCHHQSAHHLYRRRTRPTLFFIPLFTISSKYGLQCTFCGVSYDITKMHADQLVG</sequence>
<dbReference type="RefSeq" id="WP_090048338.1">
    <property type="nucleotide sequence ID" value="NZ_FNCC01000004.1"/>
</dbReference>
<evidence type="ECO:0000313" key="3">
    <source>
        <dbReference type="Proteomes" id="UP000199623"/>
    </source>
</evidence>
<reference evidence="3" key="1">
    <citation type="submission" date="2016-10" db="EMBL/GenBank/DDBJ databases">
        <authorList>
            <person name="Varghese N."/>
            <person name="Submissions S."/>
        </authorList>
    </citation>
    <scope>NUCLEOTIDE SEQUENCE [LARGE SCALE GENOMIC DNA]</scope>
    <source>
        <strain evidence="3">CGMCC 4.3506</strain>
    </source>
</reference>
<proteinExistence type="predicted"/>
<name>A0A1G7QC48_9PSEU</name>
<evidence type="ECO:0000259" key="1">
    <source>
        <dbReference type="Pfam" id="PF17032"/>
    </source>
</evidence>
<organism evidence="2 3">
    <name type="scientific">Lentzea fradiae</name>
    <dbReference type="NCBI Taxonomy" id="200378"/>
    <lineage>
        <taxon>Bacteria</taxon>
        <taxon>Bacillati</taxon>
        <taxon>Actinomycetota</taxon>
        <taxon>Actinomycetes</taxon>
        <taxon>Pseudonocardiales</taxon>
        <taxon>Pseudonocardiaceae</taxon>
        <taxon>Lentzea</taxon>
    </lineage>
</organism>
<dbReference type="EMBL" id="FNCC01000004">
    <property type="protein sequence ID" value="SDF96015.1"/>
    <property type="molecule type" value="Genomic_DNA"/>
</dbReference>
<dbReference type="Proteomes" id="UP000199623">
    <property type="component" value="Unassembled WGS sequence"/>
</dbReference>
<dbReference type="OrthoDB" id="4272428at2"/>
<dbReference type="STRING" id="200378.SAMN05216553_104378"/>